<dbReference type="STRING" id="52586.A0A0B1PCR2"/>
<name>A0A0B1PCR2_UNCNE</name>
<dbReference type="SUPFAM" id="SSF54001">
    <property type="entry name" value="Cysteine proteinases"/>
    <property type="match status" value="1"/>
</dbReference>
<feature type="compositionally biased region" description="Basic residues" evidence="2">
    <location>
        <begin position="23"/>
        <end position="35"/>
    </location>
</feature>
<comment type="caution">
    <text evidence="4">The sequence shown here is derived from an EMBL/GenBank/DDBJ whole genome shotgun (WGS) entry which is preliminary data.</text>
</comment>
<dbReference type="InterPro" id="IPR050704">
    <property type="entry name" value="Peptidase_C85-like"/>
</dbReference>
<protein>
    <submittedName>
        <fullName evidence="4">Putative cysteine proteinase</fullName>
    </submittedName>
</protein>
<dbReference type="InterPro" id="IPR003323">
    <property type="entry name" value="OTU_dom"/>
</dbReference>
<dbReference type="PANTHER" id="PTHR12419">
    <property type="entry name" value="OTU DOMAIN CONTAINING PROTEIN"/>
    <property type="match status" value="1"/>
</dbReference>
<dbReference type="OMA" id="YELGAHY"/>
<dbReference type="CDD" id="cd22762">
    <property type="entry name" value="OTU_fungi_OTU2-like"/>
    <property type="match status" value="1"/>
</dbReference>
<dbReference type="EMBL" id="JNVN01000740">
    <property type="protein sequence ID" value="KHJ34716.1"/>
    <property type="molecule type" value="Genomic_DNA"/>
</dbReference>
<dbReference type="Gene3D" id="3.90.70.80">
    <property type="match status" value="1"/>
</dbReference>
<gene>
    <name evidence="4" type="ORF">EV44_g6042</name>
</gene>
<accession>A0A0B1PCR2</accession>
<dbReference type="InterPro" id="IPR038765">
    <property type="entry name" value="Papain-like_cys_pep_sf"/>
</dbReference>
<organism evidence="4 5">
    <name type="scientific">Uncinula necator</name>
    <name type="common">Grape powdery mildew</name>
    <dbReference type="NCBI Taxonomy" id="52586"/>
    <lineage>
        <taxon>Eukaryota</taxon>
        <taxon>Fungi</taxon>
        <taxon>Dikarya</taxon>
        <taxon>Ascomycota</taxon>
        <taxon>Pezizomycotina</taxon>
        <taxon>Leotiomycetes</taxon>
        <taxon>Erysiphales</taxon>
        <taxon>Erysiphaceae</taxon>
        <taxon>Erysiphe</taxon>
    </lineage>
</organism>
<evidence type="ECO:0000256" key="1">
    <source>
        <dbReference type="SAM" id="Coils"/>
    </source>
</evidence>
<reference evidence="4 5" key="1">
    <citation type="journal article" date="2014" name="BMC Genomics">
        <title>Adaptive genomic structural variation in the grape powdery mildew pathogen, Erysiphe necator.</title>
        <authorList>
            <person name="Jones L."/>
            <person name="Riaz S."/>
            <person name="Morales-Cruz A."/>
            <person name="Amrine K.C."/>
            <person name="McGuire B."/>
            <person name="Gubler W.D."/>
            <person name="Walker M.A."/>
            <person name="Cantu D."/>
        </authorList>
    </citation>
    <scope>NUCLEOTIDE SEQUENCE [LARGE SCALE GENOMIC DNA]</scope>
    <source>
        <strain evidence="5">c</strain>
    </source>
</reference>
<dbReference type="AlphaFoldDB" id="A0A0B1PCR2"/>
<dbReference type="InterPro" id="IPR049771">
    <property type="entry name" value="OTU2-like_OTU"/>
</dbReference>
<dbReference type="Pfam" id="PF02338">
    <property type="entry name" value="OTU"/>
    <property type="match status" value="1"/>
</dbReference>
<dbReference type="PANTHER" id="PTHR12419:SF10">
    <property type="entry name" value="DEUBIQUITINASE OTUD6B"/>
    <property type="match status" value="1"/>
</dbReference>
<dbReference type="PROSITE" id="PS50802">
    <property type="entry name" value="OTU"/>
    <property type="match status" value="1"/>
</dbReference>
<evidence type="ECO:0000259" key="3">
    <source>
        <dbReference type="PROSITE" id="PS50802"/>
    </source>
</evidence>
<evidence type="ECO:0000256" key="2">
    <source>
        <dbReference type="SAM" id="MobiDB-lite"/>
    </source>
</evidence>
<dbReference type="OrthoDB" id="415023at2759"/>
<evidence type="ECO:0000313" key="5">
    <source>
        <dbReference type="Proteomes" id="UP000030854"/>
    </source>
</evidence>
<feature type="domain" description="OTU" evidence="3">
    <location>
        <begin position="162"/>
        <end position="303"/>
    </location>
</feature>
<dbReference type="GO" id="GO:0016579">
    <property type="term" value="P:protein deubiquitination"/>
    <property type="evidence" value="ECO:0007669"/>
    <property type="project" value="TreeGrafter"/>
</dbReference>
<keyword evidence="5" id="KW-1185">Reference proteome</keyword>
<dbReference type="HOGENOM" id="CLU_034963_2_0_1"/>
<evidence type="ECO:0000313" key="4">
    <source>
        <dbReference type="EMBL" id="KHJ34716.1"/>
    </source>
</evidence>
<dbReference type="Proteomes" id="UP000030854">
    <property type="component" value="Unassembled WGS sequence"/>
</dbReference>
<dbReference type="GO" id="GO:0004843">
    <property type="term" value="F:cysteine-type deubiquitinase activity"/>
    <property type="evidence" value="ECO:0007669"/>
    <property type="project" value="TreeGrafter"/>
</dbReference>
<feature type="region of interest" description="Disordered" evidence="2">
    <location>
        <begin position="1"/>
        <end position="35"/>
    </location>
</feature>
<feature type="coiled-coil region" evidence="1">
    <location>
        <begin position="118"/>
        <end position="156"/>
    </location>
</feature>
<proteinExistence type="predicted"/>
<keyword evidence="1" id="KW-0175">Coiled coil</keyword>
<sequence>MENEDEMLKRHRNEQKNLQAKITQKKKSATKKSRRGVVTECEELELQLRERQKYERMEIDKELAQIEIKDSAHSSIDHSTVINSLKEEPVIVKSIDQAFDISNNVSKDVPFKKRNRQKERLARRAAEKEVAIEEARQEATSQLDSKSQEQKNIQEQCIAEGLVEKFIRPDGHCLFSAVADQLTHIGIPLSTEEKSFSEDQQYKIVRESAAAYIDEHTDDFAAWLDEPLAQYVEKIRNTAEWGGHLELLALARCYKVKICIIQNGTPQTIEPLINQAKDTPKIWLAYYRHGFGLGEHYNSLRYAFGANNSSLNSSIQN</sequence>